<dbReference type="Proteomes" id="UP000478417">
    <property type="component" value="Unassembled WGS sequence"/>
</dbReference>
<sequence>MTADLIPAQKILVDGQPFEIKGICYHPVPKGSNKRDFSLLAGDLVLMKEAGINTIRVYEPIDDRAVLDQIRDAGLKVIMNFGYNQDGKYDILSGTLFEYVRQYMDHEAILLWELGNEFNFHPEWFGGDINVWYTALNNAAKSIKAIDPDRLVSTAHGEIPTPEVFELCPDIDIWGLNVYRWDDPGSLLVEWVKDFPGKALYFSEVGADSYMTIPNLGYKQGSNERAQADAVRTILEDIEPYAEICAGVVIFAFNDEWWKHGNNDVQDVSGKDGTGFPYDDVANEEWWGIVTIDRVKKEVFGVLQEKWATP</sequence>
<dbReference type="InterPro" id="IPR017853">
    <property type="entry name" value="GH"/>
</dbReference>
<dbReference type="AlphaFoldDB" id="A0A6B2M0G1"/>
<gene>
    <name evidence="1" type="ORF">G0Q06_04985</name>
</gene>
<evidence type="ECO:0008006" key="3">
    <source>
        <dbReference type="Google" id="ProtNLM"/>
    </source>
</evidence>
<dbReference type="SUPFAM" id="SSF51445">
    <property type="entry name" value="(Trans)glycosidases"/>
    <property type="match status" value="1"/>
</dbReference>
<protein>
    <recommendedName>
        <fullName evidence="3">Glycoside hydrolase family 2 catalytic domain-containing protein</fullName>
    </recommendedName>
</protein>
<proteinExistence type="predicted"/>
<evidence type="ECO:0000313" key="1">
    <source>
        <dbReference type="EMBL" id="NDV61799.1"/>
    </source>
</evidence>
<dbReference type="EMBL" id="JAAGNX010000001">
    <property type="protein sequence ID" value="NDV61799.1"/>
    <property type="molecule type" value="Genomic_DNA"/>
</dbReference>
<accession>A0A6B2M0G1</accession>
<reference evidence="1 2" key="1">
    <citation type="submission" date="2020-02" db="EMBL/GenBank/DDBJ databases">
        <title>Albibacoteraceae fam. nov., the first described family within the subdivision 4 Verrucomicrobia.</title>
        <authorList>
            <person name="Xi F."/>
        </authorList>
    </citation>
    <scope>NUCLEOTIDE SEQUENCE [LARGE SCALE GENOMIC DNA]</scope>
    <source>
        <strain evidence="1 2">CK1056</strain>
    </source>
</reference>
<name>A0A6B2M0G1_9BACT</name>
<keyword evidence="2" id="KW-1185">Reference proteome</keyword>
<evidence type="ECO:0000313" key="2">
    <source>
        <dbReference type="Proteomes" id="UP000478417"/>
    </source>
</evidence>
<organism evidence="1 2">
    <name type="scientific">Oceanipulchritudo coccoides</name>
    <dbReference type="NCBI Taxonomy" id="2706888"/>
    <lineage>
        <taxon>Bacteria</taxon>
        <taxon>Pseudomonadati</taxon>
        <taxon>Verrucomicrobiota</taxon>
        <taxon>Opitutia</taxon>
        <taxon>Puniceicoccales</taxon>
        <taxon>Oceanipulchritudinaceae</taxon>
        <taxon>Oceanipulchritudo</taxon>
    </lineage>
</organism>
<comment type="caution">
    <text evidence="1">The sequence shown here is derived from an EMBL/GenBank/DDBJ whole genome shotgun (WGS) entry which is preliminary data.</text>
</comment>
<dbReference type="Gene3D" id="3.20.20.80">
    <property type="entry name" value="Glycosidases"/>
    <property type="match status" value="1"/>
</dbReference>